<evidence type="ECO:0008006" key="5">
    <source>
        <dbReference type="Google" id="ProtNLM"/>
    </source>
</evidence>
<name>A0A4R3UET8_ROSSA</name>
<feature type="region of interest" description="Disordered" evidence="1">
    <location>
        <begin position="579"/>
        <end position="601"/>
    </location>
</feature>
<evidence type="ECO:0000256" key="2">
    <source>
        <dbReference type="SAM" id="SignalP"/>
    </source>
</evidence>
<dbReference type="OrthoDB" id="5523615at2"/>
<accession>A0A4R3UET8</accession>
<keyword evidence="2" id="KW-0732">Signal</keyword>
<feature type="signal peptide" evidence="2">
    <location>
        <begin position="1"/>
        <end position="22"/>
    </location>
</feature>
<dbReference type="AlphaFoldDB" id="A0A4R3UET8"/>
<feature type="chain" id="PRO_5020229513" description="Tetratricopeptide repeat protein" evidence="2">
    <location>
        <begin position="23"/>
        <end position="601"/>
    </location>
</feature>
<dbReference type="Proteomes" id="UP000295110">
    <property type="component" value="Unassembled WGS sequence"/>
</dbReference>
<feature type="compositionally biased region" description="Low complexity" evidence="1">
    <location>
        <begin position="579"/>
        <end position="595"/>
    </location>
</feature>
<dbReference type="EMBL" id="SMBU01000047">
    <property type="protein sequence ID" value="TCU86097.1"/>
    <property type="molecule type" value="Genomic_DNA"/>
</dbReference>
<evidence type="ECO:0000313" key="3">
    <source>
        <dbReference type="EMBL" id="TCU86097.1"/>
    </source>
</evidence>
<organism evidence="3 4">
    <name type="scientific">Roseateles saccharophilus</name>
    <name type="common">Pseudomonas saccharophila</name>
    <dbReference type="NCBI Taxonomy" id="304"/>
    <lineage>
        <taxon>Bacteria</taxon>
        <taxon>Pseudomonadati</taxon>
        <taxon>Pseudomonadota</taxon>
        <taxon>Betaproteobacteria</taxon>
        <taxon>Burkholderiales</taxon>
        <taxon>Sphaerotilaceae</taxon>
        <taxon>Roseateles</taxon>
    </lineage>
</organism>
<evidence type="ECO:0000256" key="1">
    <source>
        <dbReference type="SAM" id="MobiDB-lite"/>
    </source>
</evidence>
<dbReference type="RefSeq" id="WP_132576374.1">
    <property type="nucleotide sequence ID" value="NZ_SGUF01000062.1"/>
</dbReference>
<reference evidence="3 4" key="1">
    <citation type="submission" date="2019-03" db="EMBL/GenBank/DDBJ databases">
        <title>Genomic Encyclopedia of Type Strains, Phase IV (KMG-IV): sequencing the most valuable type-strain genomes for metagenomic binning, comparative biology and taxonomic classification.</title>
        <authorList>
            <person name="Goeker M."/>
        </authorList>
    </citation>
    <scope>NUCLEOTIDE SEQUENCE [LARGE SCALE GENOMIC DNA]</scope>
    <source>
        <strain evidence="3 4">DSM 654</strain>
    </source>
</reference>
<comment type="caution">
    <text evidence="3">The sequence shown here is derived from an EMBL/GenBank/DDBJ whole genome shotgun (WGS) entry which is preliminary data.</text>
</comment>
<gene>
    <name evidence="3" type="ORF">EV671_10471</name>
</gene>
<keyword evidence="4" id="KW-1185">Reference proteome</keyword>
<protein>
    <recommendedName>
        <fullName evidence="5">Tetratricopeptide repeat protein</fullName>
    </recommendedName>
</protein>
<proteinExistence type="predicted"/>
<sequence>MRKHTMAAAAALCLLSANGADAQQVGAANLERVEVAGRKAEVSRWFRAESQHIVVYSDAREEDVSQLLDNLEKLDHLLRIYVLPFRPEVAQPPKLTLFHHARLSDLRTIDGDLPADAVGLYSNCAAGVQGFGVQLERIPKLGDEQLKKSALNDSLSYAFEAYARHFLYRHTDIRSPVFFIEGLAQYFSGVRFSEQQMVVGRVPGGLARYLNFLGSGRRYSLEWEDVLEHRVANARNYGGPAGVRLEFEAKSWLLVHYMLSSDDNRKRLSRYLALVGEGLAPTPAFELAFGMKAADLGRVMWRYGLSGMQSLQVARPELPSARVKFRSLPRATGEFLLVDAALKSCPSRPAGEMLLRRATDLAAQFPDADAARLTLGRAQLDWGDPQAALSQLAPLLQDEGGNAEARALAGMAELRLAGSGQGEGRLAHLQAAQRELQSAQYLDSRSPEVALAILGAETLAPHVPDDAALQAVVSAWQASRDSGALGRAAALASAYAGHGDEAYRTLGVLAQDGRDEGTARWATQWRSRLETGVARDDILAEMRRGLTPGAAFKEWTLDKAQVMNEVERSSGLEAAAAFIKEQQQQQQQSPAASPAGNPDRR</sequence>
<evidence type="ECO:0000313" key="4">
    <source>
        <dbReference type="Proteomes" id="UP000295110"/>
    </source>
</evidence>